<gene>
    <name evidence="1" type="ORF">JCM7686_1249</name>
</gene>
<organism evidence="1 2">
    <name type="scientific">Paracoccus aminophilus JCM 7686</name>
    <dbReference type="NCBI Taxonomy" id="1367847"/>
    <lineage>
        <taxon>Bacteria</taxon>
        <taxon>Pseudomonadati</taxon>
        <taxon>Pseudomonadota</taxon>
        <taxon>Alphaproteobacteria</taxon>
        <taxon>Rhodobacterales</taxon>
        <taxon>Paracoccaceae</taxon>
        <taxon>Paracoccus</taxon>
    </lineage>
</organism>
<evidence type="ECO:0000313" key="2">
    <source>
        <dbReference type="Proteomes" id="UP000015480"/>
    </source>
</evidence>
<evidence type="ECO:0000313" key="1">
    <source>
        <dbReference type="EMBL" id="AGT08351.1"/>
    </source>
</evidence>
<reference evidence="1 2" key="1">
    <citation type="journal article" date="2014" name="BMC Genomics">
        <title>Architecture and functions of a multipartite genome of the methylotrophic bacterium Paracoccus aminophilus JCM 7686, containing primary and secondary chromids.</title>
        <authorList>
            <person name="Dziewit L."/>
            <person name="Czarnecki J."/>
            <person name="Wibberg D."/>
            <person name="Radlinska M."/>
            <person name="Mrozek P."/>
            <person name="Szymczak M."/>
            <person name="Schluter A."/>
            <person name="Puhler A."/>
            <person name="Bartosik D."/>
        </authorList>
    </citation>
    <scope>NUCLEOTIDE SEQUENCE [LARGE SCALE GENOMIC DNA]</scope>
    <source>
        <strain evidence="1">JCM 7686</strain>
    </source>
</reference>
<name>S5YSY9_PARAH</name>
<proteinExistence type="predicted"/>
<sequence length="85" mass="8998">MGTVCRRTKKKHTARLDPEGLYGSGAVLGYRPLDVREMTLDEFGACVAGWNRAQGTGPAPDLSDADYDALAALTDVFNGVSHGEG</sequence>
<dbReference type="EMBL" id="CP006650">
    <property type="protein sequence ID" value="AGT08351.1"/>
    <property type="molecule type" value="Genomic_DNA"/>
</dbReference>
<dbReference type="PATRIC" id="fig|1367847.3.peg.1222"/>
<accession>S5YSY9</accession>
<protein>
    <submittedName>
        <fullName evidence="1">Uncharacterized protein</fullName>
    </submittedName>
</protein>
<dbReference type="HOGENOM" id="CLU_2509637_0_0_5"/>
<keyword evidence="2" id="KW-1185">Reference proteome</keyword>
<dbReference type="Proteomes" id="UP000015480">
    <property type="component" value="Chromosome"/>
</dbReference>
<dbReference type="STRING" id="1367847.JCM7686_1249"/>
<dbReference type="AlphaFoldDB" id="S5YSY9"/>
<dbReference type="KEGG" id="pami:JCM7686_1249"/>